<protein>
    <recommendedName>
        <fullName evidence="6">MYND-type domain-containing protein</fullName>
    </recommendedName>
</protein>
<feature type="region of interest" description="Disordered" evidence="5">
    <location>
        <begin position="450"/>
        <end position="477"/>
    </location>
</feature>
<feature type="compositionally biased region" description="Low complexity" evidence="5">
    <location>
        <begin position="67"/>
        <end position="86"/>
    </location>
</feature>
<feature type="compositionally biased region" description="Low complexity" evidence="5">
    <location>
        <begin position="1271"/>
        <end position="1280"/>
    </location>
</feature>
<feature type="region of interest" description="Disordered" evidence="5">
    <location>
        <begin position="1200"/>
        <end position="1229"/>
    </location>
</feature>
<feature type="region of interest" description="Disordered" evidence="5">
    <location>
        <begin position="367"/>
        <end position="406"/>
    </location>
</feature>
<feature type="region of interest" description="Disordered" evidence="5">
    <location>
        <begin position="934"/>
        <end position="990"/>
    </location>
</feature>
<evidence type="ECO:0000313" key="7">
    <source>
        <dbReference type="EMBL" id="THH07736.1"/>
    </source>
</evidence>
<gene>
    <name evidence="7" type="ORF">EW145_g3183</name>
</gene>
<feature type="domain" description="MYND-type" evidence="6">
    <location>
        <begin position="1808"/>
        <end position="1849"/>
    </location>
</feature>
<comment type="caution">
    <text evidence="7">The sequence shown here is derived from an EMBL/GenBank/DDBJ whole genome shotgun (WGS) entry which is preliminary data.</text>
</comment>
<keyword evidence="3" id="KW-0862">Zinc</keyword>
<evidence type="ECO:0000256" key="3">
    <source>
        <dbReference type="ARBA" id="ARBA00022833"/>
    </source>
</evidence>
<reference evidence="7 8" key="1">
    <citation type="submission" date="2019-02" db="EMBL/GenBank/DDBJ databases">
        <title>Genome sequencing of the rare red list fungi Phellinidium pouzarii.</title>
        <authorList>
            <person name="Buettner E."/>
            <person name="Kellner H."/>
        </authorList>
    </citation>
    <scope>NUCLEOTIDE SEQUENCE [LARGE SCALE GENOMIC DNA]</scope>
    <source>
        <strain evidence="7 8">DSM 108285</strain>
    </source>
</reference>
<dbReference type="SUPFAM" id="SSF144232">
    <property type="entry name" value="HIT/MYND zinc finger-like"/>
    <property type="match status" value="1"/>
</dbReference>
<evidence type="ECO:0000256" key="1">
    <source>
        <dbReference type="ARBA" id="ARBA00022723"/>
    </source>
</evidence>
<evidence type="ECO:0000313" key="8">
    <source>
        <dbReference type="Proteomes" id="UP000308199"/>
    </source>
</evidence>
<dbReference type="Pfam" id="PF24494">
    <property type="entry name" value="DUF7587"/>
    <property type="match status" value="1"/>
</dbReference>
<proteinExistence type="predicted"/>
<evidence type="ECO:0000256" key="4">
    <source>
        <dbReference type="PROSITE-ProRule" id="PRU00134"/>
    </source>
</evidence>
<organism evidence="7 8">
    <name type="scientific">Phellinidium pouzarii</name>
    <dbReference type="NCBI Taxonomy" id="167371"/>
    <lineage>
        <taxon>Eukaryota</taxon>
        <taxon>Fungi</taxon>
        <taxon>Dikarya</taxon>
        <taxon>Basidiomycota</taxon>
        <taxon>Agaricomycotina</taxon>
        <taxon>Agaricomycetes</taxon>
        <taxon>Hymenochaetales</taxon>
        <taxon>Hymenochaetaceae</taxon>
        <taxon>Phellinidium</taxon>
    </lineage>
</organism>
<dbReference type="PROSITE" id="PS50865">
    <property type="entry name" value="ZF_MYND_2"/>
    <property type="match status" value="1"/>
</dbReference>
<dbReference type="Gene3D" id="6.10.140.2220">
    <property type="match status" value="1"/>
</dbReference>
<feature type="region of interest" description="Disordered" evidence="5">
    <location>
        <begin position="635"/>
        <end position="908"/>
    </location>
</feature>
<dbReference type="InterPro" id="IPR056009">
    <property type="entry name" value="DUF7587"/>
</dbReference>
<dbReference type="EMBL" id="SGPK01000129">
    <property type="protein sequence ID" value="THH07736.1"/>
    <property type="molecule type" value="Genomic_DNA"/>
</dbReference>
<feature type="region of interest" description="Disordered" evidence="5">
    <location>
        <begin position="151"/>
        <end position="235"/>
    </location>
</feature>
<accession>A0A4S4L807</accession>
<dbReference type="Pfam" id="PF01753">
    <property type="entry name" value="zf-MYND"/>
    <property type="match status" value="1"/>
</dbReference>
<evidence type="ECO:0000256" key="2">
    <source>
        <dbReference type="ARBA" id="ARBA00022771"/>
    </source>
</evidence>
<keyword evidence="1" id="KW-0479">Metal-binding</keyword>
<dbReference type="PROSITE" id="PS01360">
    <property type="entry name" value="ZF_MYND_1"/>
    <property type="match status" value="1"/>
</dbReference>
<feature type="region of interest" description="Disordered" evidence="5">
    <location>
        <begin position="1154"/>
        <end position="1177"/>
    </location>
</feature>
<feature type="region of interest" description="Disordered" evidence="5">
    <location>
        <begin position="1099"/>
        <end position="1135"/>
    </location>
</feature>
<keyword evidence="8" id="KW-1185">Reference proteome</keyword>
<feature type="compositionally biased region" description="Basic and acidic residues" evidence="5">
    <location>
        <begin position="375"/>
        <end position="389"/>
    </location>
</feature>
<dbReference type="GO" id="GO:0008270">
    <property type="term" value="F:zinc ion binding"/>
    <property type="evidence" value="ECO:0007669"/>
    <property type="project" value="UniProtKB-KW"/>
</dbReference>
<feature type="compositionally biased region" description="Basic and acidic residues" evidence="5">
    <location>
        <begin position="1219"/>
        <end position="1228"/>
    </location>
</feature>
<feature type="compositionally biased region" description="Low complexity" evidence="5">
    <location>
        <begin position="696"/>
        <end position="727"/>
    </location>
</feature>
<dbReference type="InterPro" id="IPR002893">
    <property type="entry name" value="Znf_MYND"/>
</dbReference>
<evidence type="ECO:0000256" key="5">
    <source>
        <dbReference type="SAM" id="MobiDB-lite"/>
    </source>
</evidence>
<feature type="compositionally biased region" description="Polar residues" evidence="5">
    <location>
        <begin position="191"/>
        <end position="200"/>
    </location>
</feature>
<name>A0A4S4L807_9AGAM</name>
<feature type="region of interest" description="Disordered" evidence="5">
    <location>
        <begin position="50"/>
        <end position="130"/>
    </location>
</feature>
<feature type="region of interest" description="Disordered" evidence="5">
    <location>
        <begin position="1059"/>
        <end position="1079"/>
    </location>
</feature>
<feature type="compositionally biased region" description="Low complexity" evidence="5">
    <location>
        <begin position="456"/>
        <end position="467"/>
    </location>
</feature>
<feature type="compositionally biased region" description="Low complexity" evidence="5">
    <location>
        <begin position="847"/>
        <end position="873"/>
    </location>
</feature>
<feature type="compositionally biased region" description="Basic and acidic residues" evidence="5">
    <location>
        <begin position="667"/>
        <end position="682"/>
    </location>
</feature>
<dbReference type="OrthoDB" id="3359845at2759"/>
<keyword evidence="2 4" id="KW-0863">Zinc-finger</keyword>
<sequence length="2082" mass="226961">MNMNTSSSRMQHPEEPTLLPQYGFGATYTFDALVEHHPFLYRVYTPKHHAHSSRASSPRPASPFRPPLSRSPSSLSISFSSIRSLGSGDGDTDDAPGDPYFLSRRFRDDLTSPDPGTRRRTLSTLSNLSGGSGSYTYVGSEYEYDFSDGESDVGTAVSGKAPGLTRSSSMMLSPARRRVDSLTAARPGSKRSASVGQLSLHQKLPPSPAQSQIIGKAAEERDAETNAEPDQPAGAQMTYADLVRHLDWTTRARSPYVTTSFSFFWALWEAVRRYRLGIKHDVEIAVIDARRLRGSARTALEVLRGVEGDQQDKAYWKWYRFALETQDVLVFGAIPGDAIYASTPLTNIMPMLPDYFFRLDSDKNIQRPLADPSELEPRDDATDVVKDPRSPTATHISPPVLFPVTPSRTNTGPISRAGTPSSMAAHVQERALAAQLLSTLAWDVGTVLKPPRRSKSTASTSTAVAASPGKEKRHTSHRDFCHALTQSFLSPVRPHDARVHDATTGAVRLAALLIGPWVRARCAEGAALDAFGEEDDDDDDDDELSRSIFGDEREGDCLGVSGDGCSLGHSRSHSGFKSTEIESRSEEAQREAGVVLSELATALARWPAAWWAAEHESELTGAHADAVRSSVSEAAQSVSMGVEREQRRIEPPGGMYESRFGSESESDERRGREETRVREKARTSSITHSPKAWPVRASSARSSSPSPAYKPRARSPLGLAPSLLGPAIVLQSGKSKSRMATSASSSGLNSFEEMLEQAKESPHRGGTSPAGVLPQAALRQAAEFDGDAGLRTETLQDTAWSPSTPPPTPPMQDAAAFQRDSSGCLDYSRTGSRSPPPPPPRSHKRPGPASTSESTSLSESYSTSDSVMSSVTSLAGSVPGGWPGVCGDEDSNQGQGRGVDKDEGGDDVFIESRTLATRQQPFAWAGSKMESGMVLGGELPISSSPLGGSRTSSMESLRGSGSASASLYVTPSPSPSPLRSQSLSRGRDGDARASLLAEVVQSMLGAEVSPADMRLNTSTPPALPVDGQAPIHSTVRPLALTHHRRHSSQLEQELSPVREEMEGEAEPLGEGNVGGNAGLAHENRALDGLLGRAVVEKASATEADDRDSLESLDGHGSVVRDNPIGNGDKSVPSADITDGLLSVPLSGGYGDGNVLSVDPASGSAPVPVTPRHTRERSVTLESIPEEDWSFIDMPIGSRSSLDDGMGPSQLVARSVSGSLDEHEGDSDTKLTAGSADVRSAFPPLLAPAVRVSADNAVEVGSDKTMVVLGTPPATSTSPATEQPAYAPSKSKDIDEKVKSNAPEAVMYRESSVDAQAEPVLPPKSSTSYKCFRLPPPESEFLPHEYTDCIPGLRGRRSELFELSYIELGTVVLCVRHHGLVASFPPFLHRYMGMLYVKLTVEQVFTLAKQGSLPHTILITIRMIQLPPNLKVDVLNYICGTLPKLSDALALAHDEAEIVRQQSIALIIGIGGMCDQLRKPGTMPLITCLRQSWEKLLAWVRYLYEDHLLLPENTDSGYDTDDGDITVHIGMSDAVRHVCLFLWSTVGFDRFFSRIPEHTKPSAFALVARLWLLESWERVPGLNFVAARLLHDCTHDADRQHGLMSDCLVSAAGGDVSRVLDALFRRLRLEEPIPVPTFNAIVNMMSFVDHPLIQLFLQHPRWVSRVSRAAARLIRYSKEPGDVRVIVVNYLGVFMRQRLSIPQILQALKTGLLQAIVDGGQIIPKLSEGLNVNILETVKEDLSLGLVFHSVLSVSLKAMRKIRPDEIQEKITRGLLKKEWDAFSEILVERAVLKKLYRIGLLRGNRLKCEECSKKFRRYDMKRCEGCMLYLYCSKECQKRSWKSGHRHQCSKKAKEVRELQDGVQNSDEHAFLHLLAITDVRRHLVQLEKNAERQFPDTPFSDLGVTIDYQSNPPTLSLFPAIELAEAFDRVNNGTGRVEDIDPSFCMEIAEQAAHGVNHARWRRAKSDIPQMPAILCVDVVRGPMYVRTAFPFGVSLCAPKLKNQGGAGAKGPCRRSAVDGEGRQMDACFDEVDEVLRRLRAAAARCEGGGEPKMHLWERLEEVTRDMETSEDWPFVVEKDE</sequence>
<evidence type="ECO:0000259" key="6">
    <source>
        <dbReference type="PROSITE" id="PS50865"/>
    </source>
</evidence>
<dbReference type="Proteomes" id="UP000308199">
    <property type="component" value="Unassembled WGS sequence"/>
</dbReference>
<feature type="compositionally biased region" description="Low complexity" evidence="5">
    <location>
        <begin position="942"/>
        <end position="967"/>
    </location>
</feature>
<feature type="region of interest" description="Disordered" evidence="5">
    <location>
        <begin position="1271"/>
        <end position="1292"/>
    </location>
</feature>